<dbReference type="Proteomes" id="UP000267408">
    <property type="component" value="Unassembled WGS sequence"/>
</dbReference>
<evidence type="ECO:0000313" key="2">
    <source>
        <dbReference type="Proteomes" id="UP000267408"/>
    </source>
</evidence>
<organism evidence="1 2">
    <name type="scientific">Kitasatospora cineracea</name>
    <dbReference type="NCBI Taxonomy" id="88074"/>
    <lineage>
        <taxon>Bacteria</taxon>
        <taxon>Bacillati</taxon>
        <taxon>Actinomycetota</taxon>
        <taxon>Actinomycetes</taxon>
        <taxon>Kitasatosporales</taxon>
        <taxon>Streptomycetaceae</taxon>
        <taxon>Kitasatospora</taxon>
    </lineage>
</organism>
<gene>
    <name evidence="1" type="ORF">EDD39_6310</name>
</gene>
<dbReference type="EMBL" id="RJVJ01000002">
    <property type="protein sequence ID" value="ROR38140.1"/>
    <property type="molecule type" value="Genomic_DNA"/>
</dbReference>
<reference evidence="1 2" key="1">
    <citation type="submission" date="2018-11" db="EMBL/GenBank/DDBJ databases">
        <title>Sequencing the genomes of 1000 actinobacteria strains.</title>
        <authorList>
            <person name="Klenk H.-P."/>
        </authorList>
    </citation>
    <scope>NUCLEOTIDE SEQUENCE [LARGE SCALE GENOMIC DNA]</scope>
    <source>
        <strain evidence="1 2">DSM 44780</strain>
    </source>
</reference>
<dbReference type="AlphaFoldDB" id="A0A8G1UCD2"/>
<accession>A0A8G1UCD2</accession>
<proteinExistence type="predicted"/>
<comment type="caution">
    <text evidence="1">The sequence shown here is derived from an EMBL/GenBank/DDBJ whole genome shotgun (WGS) entry which is preliminary data.</text>
</comment>
<evidence type="ECO:0000313" key="1">
    <source>
        <dbReference type="EMBL" id="ROR38140.1"/>
    </source>
</evidence>
<dbReference type="RefSeq" id="WP_123562559.1">
    <property type="nucleotide sequence ID" value="NZ_RJVJ01000002.1"/>
</dbReference>
<name>A0A8G1UCD2_9ACTN</name>
<sequence>MATGVQHVIDQHPAASRTEETFPLVGLVITVPTDYLGGIRALQAALDRAGTRDLLDRTP</sequence>
<protein>
    <submittedName>
        <fullName evidence="1">Uncharacterized protein</fullName>
    </submittedName>
</protein>